<organism evidence="13 14">
    <name type="scientific">Niastella populi</name>
    <dbReference type="NCBI Taxonomy" id="550983"/>
    <lineage>
        <taxon>Bacteria</taxon>
        <taxon>Pseudomonadati</taxon>
        <taxon>Bacteroidota</taxon>
        <taxon>Chitinophagia</taxon>
        <taxon>Chitinophagales</taxon>
        <taxon>Chitinophagaceae</taxon>
        <taxon>Niastella</taxon>
    </lineage>
</organism>
<dbReference type="Gene3D" id="2.170.130.10">
    <property type="entry name" value="TonB-dependent receptor, plug domain"/>
    <property type="match status" value="1"/>
</dbReference>
<dbReference type="InterPro" id="IPR012910">
    <property type="entry name" value="Plug_dom"/>
</dbReference>
<dbReference type="InterPro" id="IPR000531">
    <property type="entry name" value="Beta-barrel_TonB"/>
</dbReference>
<keyword evidence="14" id="KW-1185">Reference proteome</keyword>
<keyword evidence="8" id="KW-0675">Receptor</keyword>
<evidence type="ECO:0000256" key="3">
    <source>
        <dbReference type="ARBA" id="ARBA00022452"/>
    </source>
</evidence>
<comment type="similarity">
    <text evidence="10">Belongs to the TonB-dependent receptor family.</text>
</comment>
<keyword evidence="7 10" id="KW-0472">Membrane</keyword>
<protein>
    <recommendedName>
        <fullName evidence="15">TonB-dependent receptor</fullName>
    </recommendedName>
</protein>
<keyword evidence="3" id="KW-1134">Transmembrane beta strand</keyword>
<dbReference type="STRING" id="550983.A4R26_04405"/>
<dbReference type="InterPro" id="IPR037066">
    <property type="entry name" value="Plug_dom_sf"/>
</dbReference>
<keyword evidence="2" id="KW-0813">Transport</keyword>
<evidence type="ECO:0000256" key="2">
    <source>
        <dbReference type="ARBA" id="ARBA00022448"/>
    </source>
</evidence>
<evidence type="ECO:0000256" key="10">
    <source>
        <dbReference type="RuleBase" id="RU003357"/>
    </source>
</evidence>
<comment type="subcellular location">
    <subcellularLocation>
        <location evidence="1">Cell outer membrane</location>
        <topology evidence="1">Multi-pass membrane protein</topology>
    </subcellularLocation>
</comment>
<dbReference type="GO" id="GO:0009279">
    <property type="term" value="C:cell outer membrane"/>
    <property type="evidence" value="ECO:0007669"/>
    <property type="project" value="UniProtKB-SubCell"/>
</dbReference>
<dbReference type="EMBL" id="LWBP01000199">
    <property type="protein sequence ID" value="OQP56410.1"/>
    <property type="molecule type" value="Genomic_DNA"/>
</dbReference>
<reference evidence="14" key="1">
    <citation type="submission" date="2016-04" db="EMBL/GenBank/DDBJ databases">
        <authorList>
            <person name="Chen L."/>
            <person name="Zhuang W."/>
            <person name="Wang G."/>
        </authorList>
    </citation>
    <scope>NUCLEOTIDE SEQUENCE [LARGE SCALE GENOMIC DNA]</scope>
    <source>
        <strain evidence="14">208</strain>
    </source>
</reference>
<evidence type="ECO:0000313" key="14">
    <source>
        <dbReference type="Proteomes" id="UP000192276"/>
    </source>
</evidence>
<dbReference type="InterPro" id="IPR036942">
    <property type="entry name" value="Beta-barrel_TonB_sf"/>
</dbReference>
<dbReference type="Gene3D" id="2.40.170.20">
    <property type="entry name" value="TonB-dependent receptor, beta-barrel domain"/>
    <property type="match status" value="1"/>
</dbReference>
<evidence type="ECO:0000256" key="8">
    <source>
        <dbReference type="ARBA" id="ARBA00023170"/>
    </source>
</evidence>
<proteinExistence type="inferred from homology"/>
<evidence type="ECO:0000256" key="1">
    <source>
        <dbReference type="ARBA" id="ARBA00004571"/>
    </source>
</evidence>
<dbReference type="Pfam" id="PF07715">
    <property type="entry name" value="Plug"/>
    <property type="match status" value="1"/>
</dbReference>
<evidence type="ECO:0000256" key="7">
    <source>
        <dbReference type="ARBA" id="ARBA00023136"/>
    </source>
</evidence>
<dbReference type="Pfam" id="PF00593">
    <property type="entry name" value="TonB_dep_Rec_b-barrel"/>
    <property type="match status" value="1"/>
</dbReference>
<evidence type="ECO:0000256" key="6">
    <source>
        <dbReference type="ARBA" id="ARBA00023077"/>
    </source>
</evidence>
<keyword evidence="4" id="KW-0812">Transmembrane</keyword>
<dbReference type="Gene3D" id="2.60.40.1120">
    <property type="entry name" value="Carboxypeptidase-like, regulatory domain"/>
    <property type="match status" value="1"/>
</dbReference>
<feature type="domain" description="TonB-dependent receptor-like beta-barrel" evidence="11">
    <location>
        <begin position="271"/>
        <end position="743"/>
    </location>
</feature>
<evidence type="ECO:0000259" key="12">
    <source>
        <dbReference type="Pfam" id="PF07715"/>
    </source>
</evidence>
<keyword evidence="6 10" id="KW-0798">TonB box</keyword>
<sequence>MLVLIVIATRTIHAQDHIITIKVLDSVQFPVGNATVRINQKEKLADSTGLFSATLPNGKYRITVSAVGHYAATRHITISQDTTIQVFLRSRESLLQNVVVTANRNVLRNQMSVHNLDMAQIRKLPMILGEVDPIKTITLLPGIKNGGEASAGIYVRGGGPDQNLVLLDGIPVYNPNHLLGFFSVFNGDAVKNIEVIKGGMPAEYGGRLSSVISVNTRDGNKDSIKFGGGIGLISSRLSLEGPLIKKRSSFVISARRTYIDQVAKVFAPDSLGNNGYYFYDINAKADFAIDDNNTLYFTFYTGKDNFTFADDDNDGPEREFNAIWGNTILGLTWKQQVNKKWKHELSLIRNDFNLNSRVTFGTNGFLFSSGLTDHSIKNDWVFTPASWIKWKGGLQYTWHTFRPGAGNSTAGVQEFQSQIHDQYAREAAGYISTDINVTTNLNLIAGLRYSYFNQIGPTERIIYGADGSPTGEVEYYKRGQSIARYQYPEPRVNLLYKLPGAASIKLSYTRTIQYLHLATTSAATFPSDLWVPSSRVIQPGKAEQVAAGYFKSLNNGKYEISAEAYYKTMGNQLEFKPGARLLLNQNIEGEMIFGTGKAYGLELFFQKKTGRLNGWIGYTLSRAERTFRDMNDGRAFPYRYDRTHDVSVVANYDLGKKWEASAVFVYGTGNALTMPTGRFVYNLGYNPLEREPIFTNINQYDKINDFRIPAYHRMDIAFTYTPKPKSTKRFKSNWVFSLYNVYNRKNPYFIYIDADEDERTVKGKQVYLFPILPGVTWNFKF</sequence>
<dbReference type="AlphaFoldDB" id="A0A1V9FDF4"/>
<dbReference type="Proteomes" id="UP000192276">
    <property type="component" value="Unassembled WGS sequence"/>
</dbReference>
<gene>
    <name evidence="13" type="ORF">A4R26_04405</name>
</gene>
<accession>A0A1V9FDF4</accession>
<dbReference type="Pfam" id="PF13715">
    <property type="entry name" value="CarbopepD_reg_2"/>
    <property type="match status" value="1"/>
</dbReference>
<evidence type="ECO:0000256" key="5">
    <source>
        <dbReference type="ARBA" id="ARBA00022729"/>
    </source>
</evidence>
<dbReference type="PANTHER" id="PTHR30069:SF29">
    <property type="entry name" value="HEMOGLOBIN AND HEMOGLOBIN-HAPTOGLOBIN-BINDING PROTEIN 1-RELATED"/>
    <property type="match status" value="1"/>
</dbReference>
<dbReference type="InterPro" id="IPR008969">
    <property type="entry name" value="CarboxyPept-like_regulatory"/>
</dbReference>
<dbReference type="SUPFAM" id="SSF49464">
    <property type="entry name" value="Carboxypeptidase regulatory domain-like"/>
    <property type="match status" value="1"/>
</dbReference>
<evidence type="ECO:0000259" key="11">
    <source>
        <dbReference type="Pfam" id="PF00593"/>
    </source>
</evidence>
<dbReference type="GO" id="GO:0015344">
    <property type="term" value="F:siderophore uptake transmembrane transporter activity"/>
    <property type="evidence" value="ECO:0007669"/>
    <property type="project" value="TreeGrafter"/>
</dbReference>
<dbReference type="RefSeq" id="WP_165760371.1">
    <property type="nucleotide sequence ID" value="NZ_LWBP01000199.1"/>
</dbReference>
<evidence type="ECO:0000313" key="13">
    <source>
        <dbReference type="EMBL" id="OQP56410.1"/>
    </source>
</evidence>
<name>A0A1V9FDF4_9BACT</name>
<evidence type="ECO:0000256" key="9">
    <source>
        <dbReference type="ARBA" id="ARBA00023237"/>
    </source>
</evidence>
<keyword evidence="9" id="KW-0998">Cell outer membrane</keyword>
<dbReference type="InterPro" id="IPR039426">
    <property type="entry name" value="TonB-dep_rcpt-like"/>
</dbReference>
<dbReference type="GO" id="GO:0044718">
    <property type="term" value="P:siderophore transmembrane transport"/>
    <property type="evidence" value="ECO:0007669"/>
    <property type="project" value="TreeGrafter"/>
</dbReference>
<feature type="domain" description="TonB-dependent receptor plug" evidence="12">
    <location>
        <begin position="137"/>
        <end position="207"/>
    </location>
</feature>
<dbReference type="PANTHER" id="PTHR30069">
    <property type="entry name" value="TONB-DEPENDENT OUTER MEMBRANE RECEPTOR"/>
    <property type="match status" value="1"/>
</dbReference>
<evidence type="ECO:0008006" key="15">
    <source>
        <dbReference type="Google" id="ProtNLM"/>
    </source>
</evidence>
<comment type="caution">
    <text evidence="13">The sequence shown here is derived from an EMBL/GenBank/DDBJ whole genome shotgun (WGS) entry which is preliminary data.</text>
</comment>
<dbReference type="SUPFAM" id="SSF56935">
    <property type="entry name" value="Porins"/>
    <property type="match status" value="1"/>
</dbReference>
<evidence type="ECO:0000256" key="4">
    <source>
        <dbReference type="ARBA" id="ARBA00022692"/>
    </source>
</evidence>
<keyword evidence="5" id="KW-0732">Signal</keyword>